<dbReference type="Proteomes" id="UP000315471">
    <property type="component" value="Unassembled WGS sequence"/>
</dbReference>
<comment type="caution">
    <text evidence="1">The sequence shown here is derived from an EMBL/GenBank/DDBJ whole genome shotgun (WGS) entry which is preliminary data.</text>
</comment>
<keyword evidence="2" id="KW-1185">Reference proteome</keyword>
<dbReference type="EMBL" id="SJPY01000008">
    <property type="protein sequence ID" value="TWU36724.1"/>
    <property type="molecule type" value="Genomic_DNA"/>
</dbReference>
<name>A0A5C6DKU8_9BACT</name>
<organism evidence="1 2">
    <name type="scientific">Novipirellula aureliae</name>
    <dbReference type="NCBI Taxonomy" id="2527966"/>
    <lineage>
        <taxon>Bacteria</taxon>
        <taxon>Pseudomonadati</taxon>
        <taxon>Planctomycetota</taxon>
        <taxon>Planctomycetia</taxon>
        <taxon>Pirellulales</taxon>
        <taxon>Pirellulaceae</taxon>
        <taxon>Novipirellula</taxon>
    </lineage>
</organism>
<gene>
    <name evidence="1" type="ORF">Q31b_50060</name>
</gene>
<sequence>MNQQWTPNPMSPTLTKLHRHVAVGSSRQRVSRSQTCFTAFQLAGKILSSRARSAIQDSTR</sequence>
<evidence type="ECO:0000313" key="2">
    <source>
        <dbReference type="Proteomes" id="UP000315471"/>
    </source>
</evidence>
<evidence type="ECO:0000313" key="1">
    <source>
        <dbReference type="EMBL" id="TWU36724.1"/>
    </source>
</evidence>
<protein>
    <submittedName>
        <fullName evidence="1">Uncharacterized protein</fullName>
    </submittedName>
</protein>
<proteinExistence type="predicted"/>
<dbReference type="AlphaFoldDB" id="A0A5C6DKU8"/>
<accession>A0A5C6DKU8</accession>
<reference evidence="1 2" key="1">
    <citation type="submission" date="2019-02" db="EMBL/GenBank/DDBJ databases">
        <title>Deep-cultivation of Planctomycetes and their phenomic and genomic characterization uncovers novel biology.</title>
        <authorList>
            <person name="Wiegand S."/>
            <person name="Jogler M."/>
            <person name="Boedeker C."/>
            <person name="Pinto D."/>
            <person name="Vollmers J."/>
            <person name="Rivas-Marin E."/>
            <person name="Kohn T."/>
            <person name="Peeters S.H."/>
            <person name="Heuer A."/>
            <person name="Rast P."/>
            <person name="Oberbeckmann S."/>
            <person name="Bunk B."/>
            <person name="Jeske O."/>
            <person name="Meyerdierks A."/>
            <person name="Storesund J.E."/>
            <person name="Kallscheuer N."/>
            <person name="Luecker S."/>
            <person name="Lage O.M."/>
            <person name="Pohl T."/>
            <person name="Merkel B.J."/>
            <person name="Hornburger P."/>
            <person name="Mueller R.-W."/>
            <person name="Bruemmer F."/>
            <person name="Labrenz M."/>
            <person name="Spormann A.M."/>
            <person name="Op Den Camp H."/>
            <person name="Overmann J."/>
            <person name="Amann R."/>
            <person name="Jetten M.S.M."/>
            <person name="Mascher T."/>
            <person name="Medema M.H."/>
            <person name="Devos D.P."/>
            <person name="Kaster A.-K."/>
            <person name="Ovreas L."/>
            <person name="Rohde M."/>
            <person name="Galperin M.Y."/>
            <person name="Jogler C."/>
        </authorList>
    </citation>
    <scope>NUCLEOTIDE SEQUENCE [LARGE SCALE GENOMIC DNA]</scope>
    <source>
        <strain evidence="1 2">Q31b</strain>
    </source>
</reference>